<feature type="compositionally biased region" description="Low complexity" evidence="1">
    <location>
        <begin position="37"/>
        <end position="58"/>
    </location>
</feature>
<dbReference type="PANTHER" id="PTHR43649">
    <property type="entry name" value="ARABINOSE-BINDING PROTEIN-RELATED"/>
    <property type="match status" value="1"/>
</dbReference>
<dbReference type="InterPro" id="IPR006059">
    <property type="entry name" value="SBP"/>
</dbReference>
<reference evidence="3 4" key="1">
    <citation type="submission" date="2019-04" db="EMBL/GenBank/DDBJ databases">
        <title>Cohnella sp. nov. isolated from preserved vegetables.</title>
        <authorList>
            <person name="Lin S.-Y."/>
            <person name="Hung M.-H."/>
            <person name="Young C.-C."/>
        </authorList>
    </citation>
    <scope>NUCLEOTIDE SEQUENCE [LARGE SCALE GENOMIC DNA]</scope>
    <source>
        <strain evidence="3 4">CC-MHH1044</strain>
    </source>
</reference>
<feature type="region of interest" description="Disordered" evidence="1">
    <location>
        <begin position="29"/>
        <end position="67"/>
    </location>
</feature>
<accession>A0A4S4BFL4</accession>
<dbReference type="InterPro" id="IPR050490">
    <property type="entry name" value="Bact_solute-bd_prot1"/>
</dbReference>
<dbReference type="SUPFAM" id="SSF53850">
    <property type="entry name" value="Periplasmic binding protein-like II"/>
    <property type="match status" value="1"/>
</dbReference>
<dbReference type="Gene3D" id="3.40.190.10">
    <property type="entry name" value="Periplasmic binding protein-like II"/>
    <property type="match status" value="2"/>
</dbReference>
<evidence type="ECO:0000256" key="2">
    <source>
        <dbReference type="SAM" id="SignalP"/>
    </source>
</evidence>
<dbReference type="PANTHER" id="PTHR43649:SF12">
    <property type="entry name" value="DIACETYLCHITOBIOSE BINDING PROTEIN DASA"/>
    <property type="match status" value="1"/>
</dbReference>
<dbReference type="PROSITE" id="PS51257">
    <property type="entry name" value="PROKAR_LIPOPROTEIN"/>
    <property type="match status" value="1"/>
</dbReference>
<proteinExistence type="predicted"/>
<name>A0A4S4BFL4_9BACL</name>
<keyword evidence="2" id="KW-0732">Signal</keyword>
<dbReference type="Pfam" id="PF01547">
    <property type="entry name" value="SBP_bac_1"/>
    <property type="match status" value="1"/>
</dbReference>
<dbReference type="EMBL" id="SSOB01000065">
    <property type="protein sequence ID" value="THF73003.1"/>
    <property type="molecule type" value="Genomic_DNA"/>
</dbReference>
<evidence type="ECO:0000313" key="4">
    <source>
        <dbReference type="Proteomes" id="UP000310636"/>
    </source>
</evidence>
<dbReference type="Proteomes" id="UP000310636">
    <property type="component" value="Unassembled WGS sequence"/>
</dbReference>
<sequence>MQANKNKKKTAAVAMATLLAASALLTACSGGNNNEPAASGGADSDASASTSTSASGSAKAKEDRPEITVSVYDRNNVPDGEGTITDNRWTKWINDNAPVKVKFVPVPRSTSQDKFNVLFASGQAPDLIMEYSNPYMKTLASQGQLLPLDDAIAKYSTTYKDILAGDPNLQKLTNFNGKTYFIGRNIGYTTNHYLLIRKDWLDKLQLSMPTTTEEYLQVAKAFAEQDPDGNGKKDTFGTTFTDVDYFFGLGQSTNIAEKNISVTSYFLTADDQYLRSWDQPQAAIQFKKDLYDAGTVDPDIFADKDGSKAQQDWINGKLGIFVGGGLESAGAYNTYASFVQNNPDAEVEILPLPASEFGQFSPAGGVPNIQITAAINASAKNVEAIMQFVDWMMTDDVAATLKYGFEGEHYQIDAASGCPAPIDADKNNKELNWNADFQMLAQTGKMGDCGLFSKQLDASKPLDKAYIDLIDQGRAAYITAERPTTPAILLPVGLPDDLSVTNSTAINTIANLYTKAIVSGAKYSAEQAIADAKAAWTKAGGDKVDAFLAQAYKENEANVIYTEDMYPDAKK</sequence>
<organism evidence="3 4">
    <name type="scientific">Cohnella fermenti</name>
    <dbReference type="NCBI Taxonomy" id="2565925"/>
    <lineage>
        <taxon>Bacteria</taxon>
        <taxon>Bacillati</taxon>
        <taxon>Bacillota</taxon>
        <taxon>Bacilli</taxon>
        <taxon>Bacillales</taxon>
        <taxon>Paenibacillaceae</taxon>
        <taxon>Cohnella</taxon>
    </lineage>
</organism>
<keyword evidence="4" id="KW-1185">Reference proteome</keyword>
<dbReference type="AlphaFoldDB" id="A0A4S4BFL4"/>
<dbReference type="OrthoDB" id="2506821at2"/>
<evidence type="ECO:0000256" key="1">
    <source>
        <dbReference type="SAM" id="MobiDB-lite"/>
    </source>
</evidence>
<feature type="signal peptide" evidence="2">
    <location>
        <begin position="1"/>
        <end position="27"/>
    </location>
</feature>
<evidence type="ECO:0000313" key="3">
    <source>
        <dbReference type="EMBL" id="THF73003.1"/>
    </source>
</evidence>
<feature type="chain" id="PRO_5038808667" evidence="2">
    <location>
        <begin position="28"/>
        <end position="571"/>
    </location>
</feature>
<protein>
    <submittedName>
        <fullName evidence="3">Extracellular solute-binding protein</fullName>
    </submittedName>
</protein>
<dbReference type="RefSeq" id="WP_136373746.1">
    <property type="nucleotide sequence ID" value="NZ_SSOB01000065.1"/>
</dbReference>
<comment type="caution">
    <text evidence="3">The sequence shown here is derived from an EMBL/GenBank/DDBJ whole genome shotgun (WGS) entry which is preliminary data.</text>
</comment>
<gene>
    <name evidence="3" type="ORF">E6C55_31145</name>
</gene>